<dbReference type="Gene3D" id="3.30.2170.10">
    <property type="entry name" value="archaeoglobus fulgidus dsm 4304 superfamily"/>
    <property type="match status" value="1"/>
</dbReference>
<evidence type="ECO:0000256" key="1">
    <source>
        <dbReference type="HAMAP-Rule" id="MF_00582"/>
    </source>
</evidence>
<name>I3D2Y8_9ARCH</name>
<proteinExistence type="inferred from homology"/>
<reference evidence="2 3" key="1">
    <citation type="journal article" date="2012" name="J. Bacteriol.">
        <title>Genome sequence of "Candidatus Nitrosopumilus salaria" BD31, an ammonia-oxidizing archaeon from the San Francisco Bay estuary.</title>
        <authorList>
            <person name="Mosier A.C."/>
            <person name="Allen E.E."/>
            <person name="Kim M."/>
            <person name="Ferriera S."/>
            <person name="Francis C.A."/>
        </authorList>
    </citation>
    <scope>NUCLEOTIDE SEQUENCE [LARGE SCALE GENOMIC DNA]</scope>
    <source>
        <strain evidence="2 3">BD31</strain>
    </source>
</reference>
<protein>
    <recommendedName>
        <fullName evidence="1">UPF0215 protein BD31_I0571</fullName>
    </recommendedName>
</protein>
<evidence type="ECO:0000313" key="2">
    <source>
        <dbReference type="EMBL" id="EIJ66081.1"/>
    </source>
</evidence>
<dbReference type="HAMAP" id="MF_00582">
    <property type="entry name" value="UPF0215"/>
    <property type="match status" value="1"/>
</dbReference>
<dbReference type="PIRSF" id="PIRSF006380">
    <property type="entry name" value="UCP006380"/>
    <property type="match status" value="1"/>
</dbReference>
<dbReference type="PATRIC" id="fig|859350.6.peg.846"/>
<dbReference type="PANTHER" id="PTHR39518:SF2">
    <property type="entry name" value="UPF0215 PROTEIN MJ1150"/>
    <property type="match status" value="1"/>
</dbReference>
<organism evidence="2 3">
    <name type="scientific">Candidatus Nitrosopumilus salarius BD31</name>
    <dbReference type="NCBI Taxonomy" id="859350"/>
    <lineage>
        <taxon>Archaea</taxon>
        <taxon>Nitrososphaerota</taxon>
        <taxon>Nitrososphaeria</taxon>
        <taxon>Nitrosopumilales</taxon>
        <taxon>Nitrosopumilaceae</taxon>
        <taxon>Nitrosopumilus</taxon>
    </lineage>
</organism>
<keyword evidence="3" id="KW-1185">Reference proteome</keyword>
<dbReference type="InterPro" id="IPR002802">
    <property type="entry name" value="Endo_dU"/>
</dbReference>
<dbReference type="Proteomes" id="UP000003423">
    <property type="component" value="Unassembled WGS sequence"/>
</dbReference>
<dbReference type="AlphaFoldDB" id="I3D2Y8"/>
<dbReference type="OrthoDB" id="15207at2157"/>
<accession>I3D2Y8</accession>
<comment type="caution">
    <text evidence="2">The sequence shown here is derived from an EMBL/GenBank/DDBJ whole genome shotgun (WGS) entry which is preliminary data.</text>
</comment>
<gene>
    <name evidence="2" type="ORF">BD31_I0571</name>
</gene>
<dbReference type="Pfam" id="PF01949">
    <property type="entry name" value="Endo_dU"/>
    <property type="match status" value="1"/>
</dbReference>
<evidence type="ECO:0000313" key="3">
    <source>
        <dbReference type="Proteomes" id="UP000003423"/>
    </source>
</evidence>
<dbReference type="EMBL" id="AEXL02000087">
    <property type="protein sequence ID" value="EIJ66081.1"/>
    <property type="molecule type" value="Genomic_DNA"/>
</dbReference>
<sequence length="194" mass="22123">MRSLHLEKKGIRGLAIAESFKPNSTMSILSGIVMRRDFMIDDFVFGYTTLEGNDATDMILKMYAKLGRTDINYILISGLIISMYNIIDIEKLFRSLKIPIISVTYKDSLGIEESLKHHFPTSYASKINAYQKLGRREKITLSTSYDIFVRNEGCTISDVKYLLDKITLQGTVPEPVRVSQLLAKRILQKELLSF</sequence>
<comment type="similarity">
    <text evidence="1">Belongs to the UPF0215 family.</text>
</comment>
<dbReference type="PANTHER" id="PTHR39518">
    <property type="entry name" value="UPF0215 PROTEIN MJ1150"/>
    <property type="match status" value="1"/>
</dbReference>